<feature type="chain" id="PRO_5047003228" evidence="1">
    <location>
        <begin position="32"/>
        <end position="83"/>
    </location>
</feature>
<keyword evidence="1" id="KW-0732">Signal</keyword>
<name>A0ABN3BDV4_9ACTN</name>
<feature type="signal peptide" evidence="1">
    <location>
        <begin position="1"/>
        <end position="31"/>
    </location>
</feature>
<dbReference type="PROSITE" id="PS51318">
    <property type="entry name" value="TAT"/>
    <property type="match status" value="1"/>
</dbReference>
<dbReference type="InterPro" id="IPR006311">
    <property type="entry name" value="TAT_signal"/>
</dbReference>
<reference evidence="2 3" key="1">
    <citation type="journal article" date="2019" name="Int. J. Syst. Evol. Microbiol.">
        <title>The Global Catalogue of Microorganisms (GCM) 10K type strain sequencing project: providing services to taxonomists for standard genome sequencing and annotation.</title>
        <authorList>
            <consortium name="The Broad Institute Genomics Platform"/>
            <consortium name="The Broad Institute Genome Sequencing Center for Infectious Disease"/>
            <person name="Wu L."/>
            <person name="Ma J."/>
        </authorList>
    </citation>
    <scope>NUCLEOTIDE SEQUENCE [LARGE SCALE GENOMIC DNA]</scope>
    <source>
        <strain evidence="2 3">JCM 14924</strain>
    </source>
</reference>
<accession>A0ABN3BDV4</accession>
<organism evidence="2 3">
    <name type="scientific">Streptomyces bangladeshensis</name>
    <dbReference type="NCBI Taxonomy" id="295352"/>
    <lineage>
        <taxon>Bacteria</taxon>
        <taxon>Bacillati</taxon>
        <taxon>Actinomycetota</taxon>
        <taxon>Actinomycetes</taxon>
        <taxon>Kitasatosporales</taxon>
        <taxon>Streptomycetaceae</taxon>
        <taxon>Streptomyces</taxon>
    </lineage>
</organism>
<proteinExistence type="predicted"/>
<gene>
    <name evidence="2" type="ORF">GCM10009787_15340</name>
</gene>
<dbReference type="RefSeq" id="WP_346162332.1">
    <property type="nucleotide sequence ID" value="NZ_BAAAOQ010000004.1"/>
</dbReference>
<protein>
    <submittedName>
        <fullName evidence="2">Uncharacterized protein</fullName>
    </submittedName>
</protein>
<evidence type="ECO:0000313" key="3">
    <source>
        <dbReference type="Proteomes" id="UP001501391"/>
    </source>
</evidence>
<evidence type="ECO:0000313" key="2">
    <source>
        <dbReference type="EMBL" id="GAA2193450.1"/>
    </source>
</evidence>
<sequence length="83" mass="8430">MHLTRRHVLLTAFSAAAATALSLSGAGSAAAAEASPAGLGTRDMLSPTDPDAIIPVVSDHWYAEGVSREPLNGWVQCTGGGEL</sequence>
<comment type="caution">
    <text evidence="2">The sequence shown here is derived from an EMBL/GenBank/DDBJ whole genome shotgun (WGS) entry which is preliminary data.</text>
</comment>
<evidence type="ECO:0000256" key="1">
    <source>
        <dbReference type="SAM" id="SignalP"/>
    </source>
</evidence>
<keyword evidence="3" id="KW-1185">Reference proteome</keyword>
<dbReference type="EMBL" id="BAAAOQ010000004">
    <property type="protein sequence ID" value="GAA2193450.1"/>
    <property type="molecule type" value="Genomic_DNA"/>
</dbReference>
<dbReference type="Proteomes" id="UP001501391">
    <property type="component" value="Unassembled WGS sequence"/>
</dbReference>